<dbReference type="GO" id="GO:0016787">
    <property type="term" value="F:hydrolase activity"/>
    <property type="evidence" value="ECO:0007669"/>
    <property type="project" value="UniProtKB-KW"/>
</dbReference>
<evidence type="ECO:0000313" key="4">
    <source>
        <dbReference type="EMBL" id="MCS0597374.1"/>
    </source>
</evidence>
<feature type="domain" description="Dienelactone hydrolase" evidence="3">
    <location>
        <begin position="139"/>
        <end position="277"/>
    </location>
</feature>
<evidence type="ECO:0000256" key="2">
    <source>
        <dbReference type="SAM" id="SignalP"/>
    </source>
</evidence>
<feature type="signal peptide" evidence="2">
    <location>
        <begin position="1"/>
        <end position="18"/>
    </location>
</feature>
<dbReference type="InterPro" id="IPR050261">
    <property type="entry name" value="FrsA_esterase"/>
</dbReference>
<dbReference type="Pfam" id="PF01738">
    <property type="entry name" value="DLH"/>
    <property type="match status" value="1"/>
</dbReference>
<name>A0ABT2AMA2_9BURK</name>
<dbReference type="PANTHER" id="PTHR22946">
    <property type="entry name" value="DIENELACTONE HYDROLASE DOMAIN-CONTAINING PROTEIN-RELATED"/>
    <property type="match status" value="1"/>
</dbReference>
<protein>
    <submittedName>
        <fullName evidence="4">Dienelactone hydrolase family protein</fullName>
    </submittedName>
</protein>
<comment type="caution">
    <text evidence="4">The sequence shown here is derived from an EMBL/GenBank/DDBJ whole genome shotgun (WGS) entry which is preliminary data.</text>
</comment>
<gene>
    <name evidence="4" type="ORF">NX780_13560</name>
</gene>
<accession>A0ABT2AMA2</accession>
<keyword evidence="2" id="KW-0732">Signal</keyword>
<dbReference type="PANTHER" id="PTHR22946:SF9">
    <property type="entry name" value="POLYKETIDE TRANSFERASE AF380"/>
    <property type="match status" value="1"/>
</dbReference>
<dbReference type="InterPro" id="IPR002925">
    <property type="entry name" value="Dienelactn_hydro"/>
</dbReference>
<reference evidence="4 5" key="1">
    <citation type="submission" date="2022-08" db="EMBL/GenBank/DDBJ databases">
        <title>Reclassification of Massilia species as members of the genera Telluria, Duganella, Pseudoduganella, Mokoshia gen. nov. and Zemynaea gen. nov. using orthogonal and non-orthogonal genome-based approaches.</title>
        <authorList>
            <person name="Bowman J.P."/>
        </authorList>
    </citation>
    <scope>NUCLEOTIDE SEQUENCE [LARGE SCALE GENOMIC DNA]</scope>
    <source>
        <strain evidence="4 5">JCM 31661</strain>
    </source>
</reference>
<evidence type="ECO:0000256" key="1">
    <source>
        <dbReference type="ARBA" id="ARBA00022801"/>
    </source>
</evidence>
<sequence length="396" mass="44890">MRVILSMMFCLACTAARAESLFTFSNMPGLHGVGVRVVKQYDRTRTFTLQQGMLASVFSKQENRGRPIQTVIWYPAEKGGQGVRYDDYLQLVGWETDPERSPKERARTVDAWLQMVTEGKRRKQVESERRRRMWAVRDAVPKAGKYPVVIYAPSINNTTFENADIAEFLASHGYIVIAAPTIGETSRWIKKDLKHAELQVDDIRFLIDYARTLPQADMTRVAVAGFSWGGLSNVLAAAKDERIKALVCMDGAVRYFNSIVTQAKYAVPEKLRTPLLFLAQTPASMEENIRYKEDMSGSFMSRMSNADVYLLTMYPMEHVHFGSAYIRLDDPAEYKEYTPEEVSFAYSLGARYILNFLNGYLKNDGAGLAYLANRPVANGAAPHSMKMEYMPRQGKR</sequence>
<dbReference type="Gene3D" id="3.40.50.1820">
    <property type="entry name" value="alpha/beta hydrolase"/>
    <property type="match status" value="1"/>
</dbReference>
<proteinExistence type="predicted"/>
<dbReference type="Proteomes" id="UP001206572">
    <property type="component" value="Unassembled WGS sequence"/>
</dbReference>
<dbReference type="InterPro" id="IPR029058">
    <property type="entry name" value="AB_hydrolase_fold"/>
</dbReference>
<dbReference type="RefSeq" id="WP_258828396.1">
    <property type="nucleotide sequence ID" value="NZ_JANUHA010000008.1"/>
</dbReference>
<evidence type="ECO:0000313" key="5">
    <source>
        <dbReference type="Proteomes" id="UP001206572"/>
    </source>
</evidence>
<evidence type="ECO:0000259" key="3">
    <source>
        <dbReference type="Pfam" id="PF01738"/>
    </source>
</evidence>
<organism evidence="4 5">
    <name type="scientific">Massilia agri</name>
    <dbReference type="NCBI Taxonomy" id="1886785"/>
    <lineage>
        <taxon>Bacteria</taxon>
        <taxon>Pseudomonadati</taxon>
        <taxon>Pseudomonadota</taxon>
        <taxon>Betaproteobacteria</taxon>
        <taxon>Burkholderiales</taxon>
        <taxon>Oxalobacteraceae</taxon>
        <taxon>Telluria group</taxon>
        <taxon>Massilia</taxon>
    </lineage>
</organism>
<dbReference type="EMBL" id="JANUHA010000008">
    <property type="protein sequence ID" value="MCS0597374.1"/>
    <property type="molecule type" value="Genomic_DNA"/>
</dbReference>
<keyword evidence="1 4" id="KW-0378">Hydrolase</keyword>
<feature type="chain" id="PRO_5046270586" evidence="2">
    <location>
        <begin position="19"/>
        <end position="396"/>
    </location>
</feature>
<keyword evidence="5" id="KW-1185">Reference proteome</keyword>
<dbReference type="SUPFAM" id="SSF53474">
    <property type="entry name" value="alpha/beta-Hydrolases"/>
    <property type="match status" value="1"/>
</dbReference>